<keyword evidence="3" id="KW-1185">Reference proteome</keyword>
<evidence type="ECO:0000313" key="2">
    <source>
        <dbReference type="EMBL" id="KGI80328.1"/>
    </source>
</evidence>
<feature type="compositionally biased region" description="Basic and acidic residues" evidence="1">
    <location>
        <begin position="144"/>
        <end position="155"/>
    </location>
</feature>
<feature type="compositionally biased region" description="Low complexity" evidence="1">
    <location>
        <begin position="24"/>
        <end position="53"/>
    </location>
</feature>
<dbReference type="EMBL" id="JPMV01000033">
    <property type="protein sequence ID" value="KGI80328.1"/>
    <property type="molecule type" value="Genomic_DNA"/>
</dbReference>
<organism evidence="2 3">
    <name type="scientific">Actinopolyspora erythraea</name>
    <dbReference type="NCBI Taxonomy" id="414996"/>
    <lineage>
        <taxon>Bacteria</taxon>
        <taxon>Bacillati</taxon>
        <taxon>Actinomycetota</taxon>
        <taxon>Actinomycetes</taxon>
        <taxon>Actinopolysporales</taxon>
        <taxon>Actinopolysporaceae</taxon>
        <taxon>Actinopolyspora</taxon>
    </lineage>
</organism>
<feature type="region of interest" description="Disordered" evidence="1">
    <location>
        <begin position="24"/>
        <end position="54"/>
    </location>
</feature>
<feature type="region of interest" description="Disordered" evidence="1">
    <location>
        <begin position="137"/>
        <end position="178"/>
    </location>
</feature>
<dbReference type="RefSeq" id="WP_144312050.1">
    <property type="nucleotide sequence ID" value="NZ_CP022752.1"/>
</dbReference>
<evidence type="ECO:0000313" key="3">
    <source>
        <dbReference type="Proteomes" id="UP000029737"/>
    </source>
</evidence>
<gene>
    <name evidence="2" type="ORF">IL38_17880</name>
</gene>
<accession>A0ABR4X1I5</accession>
<sequence>MAIMTLTVLLLVLRHLLSGNRLSRRSSVLSGSDSPAAGTADPPTGTADPATDTLNKPERHAWFTSRHEAQWHACPANTALRHSELRALCGHLARHGPYRGRASPAPPEHDEDDRSVCDACLHTIGHLPPHLPRTLPLWSTHGDIGQDRPTHDPDKLSGTTSTSTRSPHDGPRHTPLAA</sequence>
<protein>
    <recommendedName>
        <fullName evidence="4">Secreted protein</fullName>
    </recommendedName>
</protein>
<dbReference type="Proteomes" id="UP000029737">
    <property type="component" value="Unassembled WGS sequence"/>
</dbReference>
<name>A0ABR4X1I5_9ACTN</name>
<proteinExistence type="predicted"/>
<evidence type="ECO:0000256" key="1">
    <source>
        <dbReference type="SAM" id="MobiDB-lite"/>
    </source>
</evidence>
<reference evidence="2 3" key="1">
    <citation type="journal article" date="2014" name="PLoS ONE">
        <title>Identification and Characterization of a New Erythromycin Biosynthetic Gene Cluster in Actinopolyspora erythraea YIM90600, a Novel Erythronolide-Producing Halophilic Actinomycete Isolated from Salt Field.</title>
        <authorList>
            <person name="Chen D."/>
            <person name="Feng J."/>
            <person name="Huang L."/>
            <person name="Zhang Q."/>
            <person name="Wu J."/>
            <person name="Zhu X."/>
            <person name="Duan Y."/>
            <person name="Xu Z."/>
        </authorList>
    </citation>
    <scope>NUCLEOTIDE SEQUENCE [LARGE SCALE GENOMIC DNA]</scope>
    <source>
        <strain evidence="2 3">YIM90600</strain>
    </source>
</reference>
<comment type="caution">
    <text evidence="2">The sequence shown here is derived from an EMBL/GenBank/DDBJ whole genome shotgun (WGS) entry which is preliminary data.</text>
</comment>
<evidence type="ECO:0008006" key="4">
    <source>
        <dbReference type="Google" id="ProtNLM"/>
    </source>
</evidence>